<dbReference type="Gene3D" id="2.40.10.480">
    <property type="match status" value="1"/>
</dbReference>
<dbReference type="AlphaFoldDB" id="A0A382B2Q1"/>
<reference evidence="2" key="1">
    <citation type="submission" date="2018-05" db="EMBL/GenBank/DDBJ databases">
        <authorList>
            <person name="Lanie J.A."/>
            <person name="Ng W.-L."/>
            <person name="Kazmierczak K.M."/>
            <person name="Andrzejewski T.M."/>
            <person name="Davidsen T.M."/>
            <person name="Wayne K.J."/>
            <person name="Tettelin H."/>
            <person name="Glass J.I."/>
            <person name="Rusch D."/>
            <person name="Podicherti R."/>
            <person name="Tsui H.-C.T."/>
            <person name="Winkler M.E."/>
        </authorList>
    </citation>
    <scope>NUCLEOTIDE SEQUENCE</scope>
</reference>
<feature type="domain" description="Pyrrolo-quinoline quinone repeat" evidence="1">
    <location>
        <begin position="117"/>
        <end position="362"/>
    </location>
</feature>
<dbReference type="PANTHER" id="PTHR34512:SF30">
    <property type="entry name" value="OUTER MEMBRANE PROTEIN ASSEMBLY FACTOR BAMB"/>
    <property type="match status" value="1"/>
</dbReference>
<dbReference type="InterPro" id="IPR015943">
    <property type="entry name" value="WD40/YVTN_repeat-like_dom_sf"/>
</dbReference>
<evidence type="ECO:0000259" key="1">
    <source>
        <dbReference type="Pfam" id="PF13360"/>
    </source>
</evidence>
<name>A0A382B2Q1_9ZZZZ</name>
<feature type="non-terminal residue" evidence="2">
    <location>
        <position position="1"/>
    </location>
</feature>
<gene>
    <name evidence="2" type="ORF">METZ01_LOCUS160397</name>
</gene>
<dbReference type="InterPro" id="IPR002372">
    <property type="entry name" value="PQQ_rpt_dom"/>
</dbReference>
<dbReference type="Gene3D" id="2.130.10.10">
    <property type="entry name" value="YVTN repeat-like/Quinoprotein amine dehydrogenase"/>
    <property type="match status" value="1"/>
</dbReference>
<proteinExistence type="predicted"/>
<dbReference type="SUPFAM" id="SSF50998">
    <property type="entry name" value="Quinoprotein alcohol dehydrogenase-like"/>
    <property type="match status" value="1"/>
</dbReference>
<protein>
    <recommendedName>
        <fullName evidence="1">Pyrrolo-quinoline quinone repeat domain-containing protein</fullName>
    </recommendedName>
</protein>
<dbReference type="PANTHER" id="PTHR34512">
    <property type="entry name" value="CELL SURFACE PROTEIN"/>
    <property type="match status" value="1"/>
</dbReference>
<accession>A0A382B2Q1</accession>
<evidence type="ECO:0000313" key="2">
    <source>
        <dbReference type="EMBL" id="SVB07543.1"/>
    </source>
</evidence>
<sequence length="445" mass="48127">PVLMSVAPDGKFLLALGLLLPAIGQAVDPLAQWGQWRGPLATGVAPRARPPVEWSEAKNIRWKVALPGLGHSSPVVWGDLVFLTTAEKTGAHKLFTGVTPDGAHNNMNPQSDYQFAVLALDRKTGAVIWRRTLAVDQPHESTHESATWASNSPVTDGEHVISFFGSNGLYCLDTSGRLVWGRDLGNMQVKHGHGEGASPVLHGETVLVNWDHEADSFIVALAKRTGEELWRRLRDEVTSWATPIVVTHNGQAQVVVSGTKRVCGYNLKTGVVIWEAGGLPGNIVASPVGADGMVFAAGSYEKQMLLAIRLAGAKGDLTGTRQIVWKKNRSTPYVPSPLLYDGWLYYLRHYQGVLSRVNARTGGEPAGPFRLGAVFNIYSSPVAASGRIYVTDRNGKTLVISSDPEPKPLALNELNDQFSASAALVDDAIFLRGEKFLYCIAEHGE</sequence>
<organism evidence="2">
    <name type="scientific">marine metagenome</name>
    <dbReference type="NCBI Taxonomy" id="408172"/>
    <lineage>
        <taxon>unclassified sequences</taxon>
        <taxon>metagenomes</taxon>
        <taxon>ecological metagenomes</taxon>
    </lineage>
</organism>
<dbReference type="InterPro" id="IPR011047">
    <property type="entry name" value="Quinoprotein_ADH-like_sf"/>
</dbReference>
<dbReference type="Pfam" id="PF13360">
    <property type="entry name" value="PQQ_2"/>
    <property type="match status" value="1"/>
</dbReference>
<dbReference type="EMBL" id="UINC01027753">
    <property type="protein sequence ID" value="SVB07543.1"/>
    <property type="molecule type" value="Genomic_DNA"/>
</dbReference>